<dbReference type="InParanoid" id="A0A251U3Z7"/>
<dbReference type="Proteomes" id="UP000215914">
    <property type="component" value="Chromosome 8"/>
</dbReference>
<dbReference type="EMBL" id="CM007897">
    <property type="protein sequence ID" value="OTG17011.1"/>
    <property type="molecule type" value="Genomic_DNA"/>
</dbReference>
<evidence type="ECO:0000313" key="1">
    <source>
        <dbReference type="EMBL" id="OTG17011.1"/>
    </source>
</evidence>
<sequence length="97" mass="10984">MCFDDPINFTPTVYKYVKRISGRRLFCAMHDFNSKKILRACSTLLVLHSVSSKRFIDSVFFSNPNLPNSSNIITASSHFPAPQSLLMTFAILPIVTR</sequence>
<keyword evidence="2" id="KW-1185">Reference proteome</keyword>
<name>A0A251U3Z7_HELAN</name>
<protein>
    <submittedName>
        <fullName evidence="1">Uncharacterized protein</fullName>
    </submittedName>
</protein>
<gene>
    <name evidence="1" type="ORF">HannXRQ_Chr08g0207391</name>
</gene>
<organism evidence="1 2">
    <name type="scientific">Helianthus annuus</name>
    <name type="common">Common sunflower</name>
    <dbReference type="NCBI Taxonomy" id="4232"/>
    <lineage>
        <taxon>Eukaryota</taxon>
        <taxon>Viridiplantae</taxon>
        <taxon>Streptophyta</taxon>
        <taxon>Embryophyta</taxon>
        <taxon>Tracheophyta</taxon>
        <taxon>Spermatophyta</taxon>
        <taxon>Magnoliopsida</taxon>
        <taxon>eudicotyledons</taxon>
        <taxon>Gunneridae</taxon>
        <taxon>Pentapetalae</taxon>
        <taxon>asterids</taxon>
        <taxon>campanulids</taxon>
        <taxon>Asterales</taxon>
        <taxon>Asteraceae</taxon>
        <taxon>Asteroideae</taxon>
        <taxon>Heliantheae alliance</taxon>
        <taxon>Heliantheae</taxon>
        <taxon>Helianthus</taxon>
    </lineage>
</organism>
<accession>A0A251U3Z7</accession>
<dbReference type="AlphaFoldDB" id="A0A251U3Z7"/>
<evidence type="ECO:0000313" key="2">
    <source>
        <dbReference type="Proteomes" id="UP000215914"/>
    </source>
</evidence>
<reference evidence="2" key="1">
    <citation type="journal article" date="2017" name="Nature">
        <title>The sunflower genome provides insights into oil metabolism, flowering and Asterid evolution.</title>
        <authorList>
            <person name="Badouin H."/>
            <person name="Gouzy J."/>
            <person name="Grassa C.J."/>
            <person name="Murat F."/>
            <person name="Staton S.E."/>
            <person name="Cottret L."/>
            <person name="Lelandais-Briere C."/>
            <person name="Owens G.L."/>
            <person name="Carrere S."/>
            <person name="Mayjonade B."/>
            <person name="Legrand L."/>
            <person name="Gill N."/>
            <person name="Kane N.C."/>
            <person name="Bowers J.E."/>
            <person name="Hubner S."/>
            <person name="Bellec A."/>
            <person name="Berard A."/>
            <person name="Berges H."/>
            <person name="Blanchet N."/>
            <person name="Boniface M.C."/>
            <person name="Brunel D."/>
            <person name="Catrice O."/>
            <person name="Chaidir N."/>
            <person name="Claudel C."/>
            <person name="Donnadieu C."/>
            <person name="Faraut T."/>
            <person name="Fievet G."/>
            <person name="Helmstetter N."/>
            <person name="King M."/>
            <person name="Knapp S.J."/>
            <person name="Lai Z."/>
            <person name="Le Paslier M.C."/>
            <person name="Lippi Y."/>
            <person name="Lorenzon L."/>
            <person name="Mandel J.R."/>
            <person name="Marage G."/>
            <person name="Marchand G."/>
            <person name="Marquand E."/>
            <person name="Bret-Mestries E."/>
            <person name="Morien E."/>
            <person name="Nambeesan S."/>
            <person name="Nguyen T."/>
            <person name="Pegot-Espagnet P."/>
            <person name="Pouilly N."/>
            <person name="Raftis F."/>
            <person name="Sallet E."/>
            <person name="Schiex T."/>
            <person name="Thomas J."/>
            <person name="Vandecasteele C."/>
            <person name="Vares D."/>
            <person name="Vear F."/>
            <person name="Vautrin S."/>
            <person name="Crespi M."/>
            <person name="Mangin B."/>
            <person name="Burke J.M."/>
            <person name="Salse J."/>
            <person name="Munos S."/>
            <person name="Vincourt P."/>
            <person name="Rieseberg L.H."/>
            <person name="Langlade N.B."/>
        </authorList>
    </citation>
    <scope>NUCLEOTIDE SEQUENCE [LARGE SCALE GENOMIC DNA]</scope>
    <source>
        <strain evidence="2">cv. SF193</strain>
    </source>
</reference>
<proteinExistence type="predicted"/>